<keyword evidence="3" id="KW-0276">Fatty acid metabolism</keyword>
<evidence type="ECO:0000256" key="8">
    <source>
        <dbReference type="RuleBase" id="RU003707"/>
    </source>
</evidence>
<dbReference type="Pfam" id="PF00378">
    <property type="entry name" value="ECH_1"/>
    <property type="match status" value="1"/>
</dbReference>
<accession>A0ABX6IDZ9</accession>
<dbReference type="RefSeq" id="WP_213246642.1">
    <property type="nucleotide sequence ID" value="NZ_CP045806.1"/>
</dbReference>
<dbReference type="InterPro" id="IPR001753">
    <property type="entry name" value="Enoyl-CoA_hydra/iso"/>
</dbReference>
<organism evidence="9 10">
    <name type="scientific">Gordonia pseudamarae</name>
    <dbReference type="NCBI Taxonomy" id="2831662"/>
    <lineage>
        <taxon>Bacteria</taxon>
        <taxon>Bacillati</taxon>
        <taxon>Actinomycetota</taxon>
        <taxon>Actinomycetes</taxon>
        <taxon>Mycobacteriales</taxon>
        <taxon>Gordoniaceae</taxon>
        <taxon>Gordonia</taxon>
    </lineage>
</organism>
<comment type="similarity">
    <text evidence="2 8">Belongs to the enoyl-CoA hydratase/isomerase family.</text>
</comment>
<dbReference type="InterPro" id="IPR029045">
    <property type="entry name" value="ClpP/crotonase-like_dom_sf"/>
</dbReference>
<dbReference type="Proteomes" id="UP001059836">
    <property type="component" value="Chromosome"/>
</dbReference>
<keyword evidence="5" id="KW-0456">Lyase</keyword>
<dbReference type="PANTHER" id="PTHR11941">
    <property type="entry name" value="ENOYL-COA HYDRATASE-RELATED"/>
    <property type="match status" value="1"/>
</dbReference>
<evidence type="ECO:0000256" key="3">
    <source>
        <dbReference type="ARBA" id="ARBA00022832"/>
    </source>
</evidence>
<dbReference type="CDD" id="cd06558">
    <property type="entry name" value="crotonase-like"/>
    <property type="match status" value="1"/>
</dbReference>
<dbReference type="Gene3D" id="1.10.12.10">
    <property type="entry name" value="Lyase 2-enoyl-coa Hydratase, Chain A, domain 2"/>
    <property type="match status" value="1"/>
</dbReference>
<evidence type="ECO:0000256" key="6">
    <source>
        <dbReference type="ARBA" id="ARBA00023709"/>
    </source>
</evidence>
<evidence type="ECO:0000313" key="10">
    <source>
        <dbReference type="Proteomes" id="UP001059836"/>
    </source>
</evidence>
<dbReference type="InterPro" id="IPR014748">
    <property type="entry name" value="Enoyl-CoA_hydra_C"/>
</dbReference>
<name>A0ABX6IDZ9_9ACTN</name>
<comment type="function">
    <text evidence="1">Could possibly oxidize fatty acids using specific components.</text>
</comment>
<comment type="catalytic activity">
    <reaction evidence="7">
        <text>a 4-saturated-(3S)-3-hydroxyacyl-CoA = a (3E)-enoyl-CoA + H2O</text>
        <dbReference type="Rhea" id="RHEA:20724"/>
        <dbReference type="ChEBI" id="CHEBI:15377"/>
        <dbReference type="ChEBI" id="CHEBI:58521"/>
        <dbReference type="ChEBI" id="CHEBI:137480"/>
        <dbReference type="EC" id="4.2.1.17"/>
    </reaction>
</comment>
<dbReference type="SUPFAM" id="SSF52096">
    <property type="entry name" value="ClpP/crotonase"/>
    <property type="match status" value="1"/>
</dbReference>
<dbReference type="InterPro" id="IPR018376">
    <property type="entry name" value="Enoyl-CoA_hyd/isom_CS"/>
</dbReference>
<evidence type="ECO:0000256" key="2">
    <source>
        <dbReference type="ARBA" id="ARBA00005254"/>
    </source>
</evidence>
<evidence type="ECO:0000256" key="1">
    <source>
        <dbReference type="ARBA" id="ARBA00002994"/>
    </source>
</evidence>
<keyword evidence="10" id="KW-1185">Reference proteome</keyword>
<dbReference type="PROSITE" id="PS00166">
    <property type="entry name" value="ENOYL_COA_HYDRATASE"/>
    <property type="match status" value="1"/>
</dbReference>
<reference evidence="9" key="1">
    <citation type="journal article" date="2021" name="Nat. Microbiol.">
        <title>Cocultivation of an ultrasmall environmental parasitic bacterium with lytic ability against bacteria associated with wastewater foams.</title>
        <authorList>
            <person name="Batinovic S."/>
            <person name="Rose J.J.A."/>
            <person name="Ratcliffe J."/>
            <person name="Seviour R.J."/>
            <person name="Petrovski S."/>
        </authorList>
    </citation>
    <scope>NUCLEOTIDE SEQUENCE</scope>
    <source>
        <strain evidence="9">CON9</strain>
    </source>
</reference>
<dbReference type="EMBL" id="CP045809">
    <property type="protein sequence ID" value="QHN34013.1"/>
    <property type="molecule type" value="Genomic_DNA"/>
</dbReference>
<dbReference type="PANTHER" id="PTHR11941:SF169">
    <property type="entry name" value="(7AS)-7A-METHYL-1,5-DIOXO-2,3,5,6,7,7A-HEXAHYDRO-1H-INDENE-CARBOXYL-COA HYDROLASE"/>
    <property type="match status" value="1"/>
</dbReference>
<evidence type="ECO:0000256" key="5">
    <source>
        <dbReference type="ARBA" id="ARBA00023239"/>
    </source>
</evidence>
<sequence length="253" mass="26433">MSDAVLVERRGRALIITINRPEARNAMNLAVAQGVADAVDELDNSPELSVAVITGAGGNFSAGMDLKAFAKGEFPYVPGRGMGFTEKPPVKPIIAAIEGNALAGGTELALACDLIVAAKNARFGLPEVKRGLVAGAGGLIRLPGRVPLQKALEWTLTGDLFTAEEAERYGLINILTEEGGALDAAIALADKITEGGPLAVAKTKEIIVNAPDWPSSERFQKQMESIAPVFASKDAAEGAAAFAEKRKPNWTGE</sequence>
<evidence type="ECO:0000256" key="4">
    <source>
        <dbReference type="ARBA" id="ARBA00023098"/>
    </source>
</evidence>
<dbReference type="Gene3D" id="3.90.226.10">
    <property type="entry name" value="2-enoyl-CoA Hydratase, Chain A, domain 1"/>
    <property type="match status" value="1"/>
</dbReference>
<comment type="catalytic activity">
    <reaction evidence="6">
        <text>a (3S)-3-hydroxyacyl-CoA = a (2E)-enoyl-CoA + H2O</text>
        <dbReference type="Rhea" id="RHEA:16105"/>
        <dbReference type="ChEBI" id="CHEBI:15377"/>
        <dbReference type="ChEBI" id="CHEBI:57318"/>
        <dbReference type="ChEBI" id="CHEBI:58856"/>
        <dbReference type="EC" id="4.2.1.17"/>
    </reaction>
</comment>
<protein>
    <submittedName>
        <fullName evidence="9">Crotonase/enoyl-CoA hydratase family protein</fullName>
    </submittedName>
</protein>
<evidence type="ECO:0000256" key="7">
    <source>
        <dbReference type="ARBA" id="ARBA00023717"/>
    </source>
</evidence>
<evidence type="ECO:0000313" key="9">
    <source>
        <dbReference type="EMBL" id="QHN34013.1"/>
    </source>
</evidence>
<gene>
    <name evidence="9" type="ORF">GII31_02910</name>
</gene>
<keyword evidence="4" id="KW-0443">Lipid metabolism</keyword>
<proteinExistence type="inferred from homology"/>
<dbReference type="NCBIfam" id="NF006100">
    <property type="entry name" value="PRK08252.1"/>
    <property type="match status" value="1"/>
</dbReference>